<dbReference type="InterPro" id="IPR041667">
    <property type="entry name" value="Cupin_8"/>
</dbReference>
<dbReference type="Pfam" id="PF13621">
    <property type="entry name" value="Cupin_8"/>
    <property type="match status" value="1"/>
</dbReference>
<dbReference type="RefSeq" id="WP_343887364.1">
    <property type="nucleotide sequence ID" value="NZ_BAAAEH010000002.1"/>
</dbReference>
<dbReference type="SUPFAM" id="SSF51197">
    <property type="entry name" value="Clavaminate synthase-like"/>
    <property type="match status" value="1"/>
</dbReference>
<dbReference type="PANTHER" id="PTHR12461:SF105">
    <property type="entry name" value="HYPOXIA-INDUCIBLE FACTOR 1-ALPHA INHIBITOR"/>
    <property type="match status" value="1"/>
</dbReference>
<name>A0ABU9Y0J9_9SPHN</name>
<dbReference type="PROSITE" id="PS51184">
    <property type="entry name" value="JMJC"/>
    <property type="match status" value="1"/>
</dbReference>
<organism evidence="2 3">
    <name type="scientific">Sphingomonas oligophenolica</name>
    <dbReference type="NCBI Taxonomy" id="301154"/>
    <lineage>
        <taxon>Bacteria</taxon>
        <taxon>Pseudomonadati</taxon>
        <taxon>Pseudomonadota</taxon>
        <taxon>Alphaproteobacteria</taxon>
        <taxon>Sphingomonadales</taxon>
        <taxon>Sphingomonadaceae</taxon>
        <taxon>Sphingomonas</taxon>
    </lineage>
</organism>
<reference evidence="2 3" key="1">
    <citation type="submission" date="2024-05" db="EMBL/GenBank/DDBJ databases">
        <authorList>
            <person name="Liu Q."/>
            <person name="Xin Y.-H."/>
        </authorList>
    </citation>
    <scope>NUCLEOTIDE SEQUENCE [LARGE SCALE GENOMIC DNA]</scope>
    <source>
        <strain evidence="2 3">CGMCC 1.10181</strain>
    </source>
</reference>
<keyword evidence="3" id="KW-1185">Reference proteome</keyword>
<dbReference type="InterPro" id="IPR003347">
    <property type="entry name" value="JmjC_dom"/>
</dbReference>
<dbReference type="InterPro" id="IPR014710">
    <property type="entry name" value="RmlC-like_jellyroll"/>
</dbReference>
<accession>A0ABU9Y0J9</accession>
<gene>
    <name evidence="2" type="ORF">ABC974_06845</name>
</gene>
<dbReference type="SMART" id="SM00558">
    <property type="entry name" value="JmjC"/>
    <property type="match status" value="1"/>
</dbReference>
<feature type="domain" description="JmjC" evidence="1">
    <location>
        <begin position="110"/>
        <end position="267"/>
    </location>
</feature>
<proteinExistence type="predicted"/>
<protein>
    <submittedName>
        <fullName evidence="2">Cupin-like domain-containing protein</fullName>
    </submittedName>
</protein>
<dbReference type="Gene3D" id="2.60.120.10">
    <property type="entry name" value="Jelly Rolls"/>
    <property type="match status" value="1"/>
</dbReference>
<dbReference type="Proteomes" id="UP001419910">
    <property type="component" value="Unassembled WGS sequence"/>
</dbReference>
<dbReference type="EMBL" id="JBDIME010000004">
    <property type="protein sequence ID" value="MEN2789334.1"/>
    <property type="molecule type" value="Genomic_DNA"/>
</dbReference>
<evidence type="ECO:0000313" key="3">
    <source>
        <dbReference type="Proteomes" id="UP001419910"/>
    </source>
</evidence>
<dbReference type="PANTHER" id="PTHR12461">
    <property type="entry name" value="HYPOXIA-INDUCIBLE FACTOR 1 ALPHA INHIBITOR-RELATED"/>
    <property type="match status" value="1"/>
</dbReference>
<evidence type="ECO:0000313" key="2">
    <source>
        <dbReference type="EMBL" id="MEN2789334.1"/>
    </source>
</evidence>
<comment type="caution">
    <text evidence="2">The sequence shown here is derived from an EMBL/GenBank/DDBJ whole genome shotgun (WGS) entry which is preliminary data.</text>
</comment>
<sequence>MREINAGDFNAALFHDEIVPAYRPVVIRGLVRDWPVTRAAAEGGEALAAYLKRFDGGLPVATKTAPAAVNGRFAYDAAMTGFNYHKERMTVSDALDRLVALSTEESPPAFAIQSARARRYFPGFQRENRLPVLPDSVAARLWIGNAVTVAAHYDTTENIACCVAGRRRFTLFPPSQARGLYPGPFELTPAGPIVSMVDFEKPDLDRFPLFAEAMAASLVAELEPGDALYIPYLWWHHVRSLERINLLVNFWWKVSGSTHEFGSEALLLAMMAIKNLPESRRDAWRALFGHYVFGDDGAPGAHLPPARRGVQGEISAEEAARLRAEIARKLAPRPEPAHPVASRLRRLAHRLAWRR</sequence>
<evidence type="ECO:0000259" key="1">
    <source>
        <dbReference type="PROSITE" id="PS51184"/>
    </source>
</evidence>